<proteinExistence type="predicted"/>
<evidence type="ECO:0000259" key="3">
    <source>
        <dbReference type="Pfam" id="PF02781"/>
    </source>
</evidence>
<evidence type="ECO:0000313" key="5">
    <source>
        <dbReference type="Proteomes" id="UP000243975"/>
    </source>
</evidence>
<dbReference type="InterPro" id="IPR022675">
    <property type="entry name" value="G6P_DH_C"/>
</dbReference>
<sequence length="105" mass="12210">MKRFVVEGGGMMWFGVSTSILQVSKLINDLSPPDESIYLKINNKIPGLGMRLDRSDLNFLYSTRYLKEISDAYEWLLLDTIEGERRLFIRSDELDAAWSIYSRHC</sequence>
<evidence type="ECO:0000256" key="2">
    <source>
        <dbReference type="ARBA" id="ARBA00023277"/>
    </source>
</evidence>
<accession>A0A103Y8F6</accession>
<feature type="domain" description="Glucose-6-phosphate dehydrogenase C-terminal" evidence="3">
    <location>
        <begin position="32"/>
        <end position="102"/>
    </location>
</feature>
<dbReference type="EMBL" id="LEKV01002055">
    <property type="protein sequence ID" value="KVI04439.1"/>
    <property type="molecule type" value="Genomic_DNA"/>
</dbReference>
<evidence type="ECO:0000256" key="1">
    <source>
        <dbReference type="ARBA" id="ARBA00022857"/>
    </source>
</evidence>
<keyword evidence="5" id="KW-1185">Reference proteome</keyword>
<comment type="caution">
    <text evidence="4">The sequence shown here is derived from an EMBL/GenBank/DDBJ whole genome shotgun (WGS) entry which is preliminary data.</text>
</comment>
<dbReference type="GO" id="GO:0004345">
    <property type="term" value="F:glucose-6-phosphate dehydrogenase activity"/>
    <property type="evidence" value="ECO:0007669"/>
    <property type="project" value="InterPro"/>
</dbReference>
<dbReference type="GO" id="GO:0009570">
    <property type="term" value="C:chloroplast stroma"/>
    <property type="evidence" value="ECO:0007669"/>
    <property type="project" value="TreeGrafter"/>
</dbReference>
<evidence type="ECO:0000313" key="4">
    <source>
        <dbReference type="EMBL" id="KVI04439.1"/>
    </source>
</evidence>
<dbReference type="InterPro" id="IPR001282">
    <property type="entry name" value="G6P_DH"/>
</dbReference>
<protein>
    <submittedName>
        <fullName evidence="4">Glucose-6-phosphate dehydrogenase</fullName>
    </submittedName>
</protein>
<dbReference type="SUPFAM" id="SSF55347">
    <property type="entry name" value="Glyceraldehyde-3-phosphate dehydrogenase-like, C-terminal domain"/>
    <property type="match status" value="1"/>
</dbReference>
<dbReference type="Proteomes" id="UP000243975">
    <property type="component" value="Unassembled WGS sequence"/>
</dbReference>
<keyword evidence="2" id="KW-0119">Carbohydrate metabolism</keyword>
<gene>
    <name evidence="4" type="ORF">Ccrd_017244</name>
</gene>
<dbReference type="GO" id="GO:0006006">
    <property type="term" value="P:glucose metabolic process"/>
    <property type="evidence" value="ECO:0007669"/>
    <property type="project" value="InterPro"/>
</dbReference>
<dbReference type="Gene3D" id="3.30.360.10">
    <property type="entry name" value="Dihydrodipicolinate Reductase, domain 2"/>
    <property type="match status" value="1"/>
</dbReference>
<dbReference type="PANTHER" id="PTHR23429:SF13">
    <property type="entry name" value="GLUCOSE-6-PHOSPHATE 1-DEHYDROGENASE 1, CHLOROPLASTIC"/>
    <property type="match status" value="1"/>
</dbReference>
<dbReference type="PANTHER" id="PTHR23429">
    <property type="entry name" value="GLUCOSE-6-PHOSPHATE 1-DEHYDROGENASE G6PD"/>
    <property type="match status" value="1"/>
</dbReference>
<dbReference type="GO" id="GO:0009051">
    <property type="term" value="P:pentose-phosphate shunt, oxidative branch"/>
    <property type="evidence" value="ECO:0007669"/>
    <property type="project" value="TreeGrafter"/>
</dbReference>
<reference evidence="4 5" key="1">
    <citation type="journal article" date="2016" name="Sci. Rep.">
        <title>The genome sequence of the outbreeding globe artichoke constructed de novo incorporating a phase-aware low-pass sequencing strategy of F1 progeny.</title>
        <authorList>
            <person name="Scaglione D."/>
            <person name="Reyes-Chin-Wo S."/>
            <person name="Acquadro A."/>
            <person name="Froenicke L."/>
            <person name="Portis E."/>
            <person name="Beitel C."/>
            <person name="Tirone M."/>
            <person name="Mauro R."/>
            <person name="Lo Monaco A."/>
            <person name="Mauromicale G."/>
            <person name="Faccioli P."/>
            <person name="Cattivelli L."/>
            <person name="Rieseberg L."/>
            <person name="Michelmore R."/>
            <person name="Lanteri S."/>
        </authorList>
    </citation>
    <scope>NUCLEOTIDE SEQUENCE [LARGE SCALE GENOMIC DNA]</scope>
    <source>
        <strain evidence="4">2C</strain>
    </source>
</reference>
<dbReference type="GO" id="GO:0050661">
    <property type="term" value="F:NADP binding"/>
    <property type="evidence" value="ECO:0007669"/>
    <property type="project" value="InterPro"/>
</dbReference>
<dbReference type="Gramene" id="KVI04439">
    <property type="protein sequence ID" value="KVI04439"/>
    <property type="gene ID" value="Ccrd_017244"/>
</dbReference>
<dbReference type="Pfam" id="PF02781">
    <property type="entry name" value="G6PD_C"/>
    <property type="match status" value="1"/>
</dbReference>
<dbReference type="AlphaFoldDB" id="A0A103Y8F6"/>
<keyword evidence="1" id="KW-0521">NADP</keyword>
<name>A0A103Y8F6_CYNCS</name>
<organism evidence="4 5">
    <name type="scientific">Cynara cardunculus var. scolymus</name>
    <name type="common">Globe artichoke</name>
    <name type="synonym">Cynara scolymus</name>
    <dbReference type="NCBI Taxonomy" id="59895"/>
    <lineage>
        <taxon>Eukaryota</taxon>
        <taxon>Viridiplantae</taxon>
        <taxon>Streptophyta</taxon>
        <taxon>Embryophyta</taxon>
        <taxon>Tracheophyta</taxon>
        <taxon>Spermatophyta</taxon>
        <taxon>Magnoliopsida</taxon>
        <taxon>eudicotyledons</taxon>
        <taxon>Gunneridae</taxon>
        <taxon>Pentapetalae</taxon>
        <taxon>asterids</taxon>
        <taxon>campanulids</taxon>
        <taxon>Asterales</taxon>
        <taxon>Asteraceae</taxon>
        <taxon>Carduoideae</taxon>
        <taxon>Cardueae</taxon>
        <taxon>Carduinae</taxon>
        <taxon>Cynara</taxon>
    </lineage>
</organism>
<dbReference type="STRING" id="59895.A0A103Y8F6"/>